<sequence>MKVNAFDDTFFCYSGIRNNHTKQDLIRTVKGPMSSDLDGLILSTKALTSERMFNCDSSIPPIPFNENIFNSTKKLKVGFFTGSGVCQVLPPMKRVVAECAKHFENLGFEVEEWNPPLLVECANDYFFEVILSESGNTMSSILKKDLVDKSIAKYIKIFHFPDVIKRILPFWSYFVECGFEKTLYKYITGIRSYDQWKNVYKNILVARDEIKKSWIKHNFDIVLFPAFTCPAFDSKLIGKIHGACWPTMYFNLADFPSGVFPYSSLTSQDMNDIQNFQSNQKYLNKLKTICKQAEGFPLSVQIAAMPFKEEKILLAMKNLKNILN</sequence>
<organism evidence="2 3">
    <name type="scientific">Intoshia linei</name>
    <dbReference type="NCBI Taxonomy" id="1819745"/>
    <lineage>
        <taxon>Eukaryota</taxon>
        <taxon>Metazoa</taxon>
        <taxon>Spiralia</taxon>
        <taxon>Lophotrochozoa</taxon>
        <taxon>Mesozoa</taxon>
        <taxon>Orthonectida</taxon>
        <taxon>Rhopaluridae</taxon>
        <taxon>Intoshia</taxon>
    </lineage>
</organism>
<dbReference type="InterPro" id="IPR023631">
    <property type="entry name" value="Amidase_dom"/>
</dbReference>
<dbReference type="OrthoDB" id="6428749at2759"/>
<gene>
    <name evidence="2" type="ORF">A3Q56_07571</name>
</gene>
<feature type="domain" description="Amidase" evidence="1">
    <location>
        <begin position="22"/>
        <end position="313"/>
    </location>
</feature>
<dbReference type="GO" id="GO:0009062">
    <property type="term" value="P:fatty acid catabolic process"/>
    <property type="evidence" value="ECO:0007669"/>
    <property type="project" value="TreeGrafter"/>
</dbReference>
<name>A0A177ARS9_9BILA</name>
<keyword evidence="3" id="KW-1185">Reference proteome</keyword>
<dbReference type="AlphaFoldDB" id="A0A177ARS9"/>
<dbReference type="PANTHER" id="PTHR45847">
    <property type="entry name" value="FATTY ACID AMIDE HYDROLASE"/>
    <property type="match status" value="1"/>
</dbReference>
<reference evidence="2 3" key="1">
    <citation type="submission" date="2016-04" db="EMBL/GenBank/DDBJ databases">
        <title>The genome of Intoshia linei affirms orthonectids as highly simplified spiralians.</title>
        <authorList>
            <person name="Mikhailov K.V."/>
            <person name="Slusarev G.S."/>
            <person name="Nikitin M.A."/>
            <person name="Logacheva M.D."/>
            <person name="Penin A."/>
            <person name="Aleoshin V."/>
            <person name="Panchin Y.V."/>
        </authorList>
    </citation>
    <scope>NUCLEOTIDE SEQUENCE [LARGE SCALE GENOMIC DNA]</scope>
    <source>
        <strain evidence="2">Intl2013</strain>
        <tissue evidence="2">Whole animal</tissue>
    </source>
</reference>
<proteinExistence type="predicted"/>
<evidence type="ECO:0000313" key="2">
    <source>
        <dbReference type="EMBL" id="OAF64716.1"/>
    </source>
</evidence>
<dbReference type="SUPFAM" id="SSF75304">
    <property type="entry name" value="Amidase signature (AS) enzymes"/>
    <property type="match status" value="1"/>
</dbReference>
<dbReference type="PANTHER" id="PTHR45847:SF6">
    <property type="entry name" value="FATTY ACID AMIDE HYDROLASE"/>
    <property type="match status" value="1"/>
</dbReference>
<dbReference type="GO" id="GO:0004040">
    <property type="term" value="F:amidase activity"/>
    <property type="evidence" value="ECO:0007669"/>
    <property type="project" value="TreeGrafter"/>
</dbReference>
<protein>
    <recommendedName>
        <fullName evidence="1">Amidase domain-containing protein</fullName>
    </recommendedName>
</protein>
<dbReference type="GO" id="GO:0017064">
    <property type="term" value="F:fatty acid amide hydrolase activity"/>
    <property type="evidence" value="ECO:0007669"/>
    <property type="project" value="TreeGrafter"/>
</dbReference>
<evidence type="ECO:0000313" key="3">
    <source>
        <dbReference type="Proteomes" id="UP000078046"/>
    </source>
</evidence>
<evidence type="ECO:0000259" key="1">
    <source>
        <dbReference type="Pfam" id="PF01425"/>
    </source>
</evidence>
<comment type="caution">
    <text evidence="2">The sequence shown here is derived from an EMBL/GenBank/DDBJ whole genome shotgun (WGS) entry which is preliminary data.</text>
</comment>
<dbReference type="InterPro" id="IPR052096">
    <property type="entry name" value="Endocannabinoid_amidase"/>
</dbReference>
<accession>A0A177ARS9</accession>
<dbReference type="Gene3D" id="3.90.1300.10">
    <property type="entry name" value="Amidase signature (AS) domain"/>
    <property type="match status" value="1"/>
</dbReference>
<dbReference type="EMBL" id="LWCA01001657">
    <property type="protein sequence ID" value="OAF64716.1"/>
    <property type="molecule type" value="Genomic_DNA"/>
</dbReference>
<dbReference type="Proteomes" id="UP000078046">
    <property type="component" value="Unassembled WGS sequence"/>
</dbReference>
<dbReference type="Pfam" id="PF01425">
    <property type="entry name" value="Amidase"/>
    <property type="match status" value="1"/>
</dbReference>
<dbReference type="InterPro" id="IPR036928">
    <property type="entry name" value="AS_sf"/>
</dbReference>